<evidence type="ECO:0000256" key="6">
    <source>
        <dbReference type="SAM" id="MobiDB-lite"/>
    </source>
</evidence>
<organism evidence="8 9">
    <name type="scientific">Nakamurella flava</name>
    <dbReference type="NCBI Taxonomy" id="2576308"/>
    <lineage>
        <taxon>Bacteria</taxon>
        <taxon>Bacillati</taxon>
        <taxon>Actinomycetota</taxon>
        <taxon>Actinomycetes</taxon>
        <taxon>Nakamurellales</taxon>
        <taxon>Nakamurellaceae</taxon>
        <taxon>Nakamurella</taxon>
    </lineage>
</organism>
<keyword evidence="3 4" id="KW-0413">Isomerase</keyword>
<dbReference type="CDD" id="cd02570">
    <property type="entry name" value="PseudoU_synth_EcTruA"/>
    <property type="match status" value="1"/>
</dbReference>
<comment type="function">
    <text evidence="4">Formation of pseudouridine at positions 38, 39 and 40 in the anticodon stem and loop of transfer RNAs.</text>
</comment>
<evidence type="ECO:0000313" key="9">
    <source>
        <dbReference type="Proteomes" id="UP000306985"/>
    </source>
</evidence>
<accession>A0A4U6QEP8</accession>
<dbReference type="SUPFAM" id="SSF55120">
    <property type="entry name" value="Pseudouridine synthase"/>
    <property type="match status" value="1"/>
</dbReference>
<comment type="subunit">
    <text evidence="4">Homodimer.</text>
</comment>
<dbReference type="InterPro" id="IPR020094">
    <property type="entry name" value="TruA/RsuA/RluB/E/F_N"/>
</dbReference>
<dbReference type="GO" id="GO:0031119">
    <property type="term" value="P:tRNA pseudouridine synthesis"/>
    <property type="evidence" value="ECO:0007669"/>
    <property type="project" value="UniProtKB-UniRule"/>
</dbReference>
<feature type="active site" description="Nucleophile" evidence="4">
    <location>
        <position position="86"/>
    </location>
</feature>
<comment type="caution">
    <text evidence="8">The sequence shown here is derived from an EMBL/GenBank/DDBJ whole genome shotgun (WGS) entry which is preliminary data.</text>
</comment>
<reference evidence="8 9" key="1">
    <citation type="submission" date="2019-05" db="EMBL/GenBank/DDBJ databases">
        <title>Nakamurella sp. N5BH11, whole genome shotgun sequence.</title>
        <authorList>
            <person name="Tuo L."/>
        </authorList>
    </citation>
    <scope>NUCLEOTIDE SEQUENCE [LARGE SCALE GENOMIC DNA]</scope>
    <source>
        <strain evidence="8 9">N5BH11</strain>
    </source>
</reference>
<dbReference type="GO" id="GO:0003723">
    <property type="term" value="F:RNA binding"/>
    <property type="evidence" value="ECO:0007669"/>
    <property type="project" value="InterPro"/>
</dbReference>
<dbReference type="RefSeq" id="WP_137450373.1">
    <property type="nucleotide sequence ID" value="NZ_SZZH01000003.1"/>
</dbReference>
<dbReference type="InterPro" id="IPR020103">
    <property type="entry name" value="PsdUridine_synth_cat_dom_sf"/>
</dbReference>
<dbReference type="Pfam" id="PF01416">
    <property type="entry name" value="PseudoU_synth_1"/>
    <property type="match status" value="1"/>
</dbReference>
<evidence type="ECO:0000256" key="3">
    <source>
        <dbReference type="ARBA" id="ARBA00023235"/>
    </source>
</evidence>
<feature type="domain" description="Pseudouridine synthase I TruA alpha/beta" evidence="7">
    <location>
        <begin position="196"/>
        <end position="297"/>
    </location>
</feature>
<dbReference type="AlphaFoldDB" id="A0A4U6QEP8"/>
<dbReference type="PANTHER" id="PTHR11142">
    <property type="entry name" value="PSEUDOURIDYLATE SYNTHASE"/>
    <property type="match status" value="1"/>
</dbReference>
<sequence>MPYDEPTARSLPETGPSAFSAHPRTAPAVGDPVTPLRLRLDISYQGTDFVGWAEQPGRRTVAGELQGALATLLRTPGRLVVAGRTDSGVHATGQVAHVDVDPSALLGLTPRDRAPAHLAGALVGLVRRLAGLLPGDVRVRAAAPAPDGFDARFSALRRHYRYRIGTADWGVEPADRAFVLAVRRELDVDAMAAAGVRLLGLHDFAAYCKPRDGATTIRELQSLVVRRAPLDPAEVVVEVSADAFCHSMVRSVVGALLAVGLGRDDVDGPRRRLVLADRTAFPVAAAHGLTLVGVDYPAVGELSVRAERTRAVRTVVAGE</sequence>
<dbReference type="PANTHER" id="PTHR11142:SF0">
    <property type="entry name" value="TRNA PSEUDOURIDINE SYNTHASE-LIKE 1"/>
    <property type="match status" value="1"/>
</dbReference>
<feature type="binding site" evidence="4">
    <location>
        <position position="160"/>
    </location>
    <ligand>
        <name>substrate</name>
    </ligand>
</feature>
<evidence type="ECO:0000256" key="1">
    <source>
        <dbReference type="ARBA" id="ARBA00009375"/>
    </source>
</evidence>
<gene>
    <name evidence="4 8" type="primary">truA</name>
    <name evidence="8" type="ORF">FDO65_14435</name>
</gene>
<dbReference type="OrthoDB" id="9811823at2"/>
<dbReference type="Gene3D" id="3.30.70.660">
    <property type="entry name" value="Pseudouridine synthase I, catalytic domain, C-terminal subdomain"/>
    <property type="match status" value="1"/>
</dbReference>
<dbReference type="Gene3D" id="3.30.70.580">
    <property type="entry name" value="Pseudouridine synthase I, catalytic domain, N-terminal subdomain"/>
    <property type="match status" value="1"/>
</dbReference>
<comment type="similarity">
    <text evidence="1 4 5">Belongs to the tRNA pseudouridine synthase TruA family.</text>
</comment>
<dbReference type="Proteomes" id="UP000306985">
    <property type="component" value="Unassembled WGS sequence"/>
</dbReference>
<keyword evidence="9" id="KW-1185">Reference proteome</keyword>
<evidence type="ECO:0000256" key="5">
    <source>
        <dbReference type="RuleBase" id="RU003792"/>
    </source>
</evidence>
<feature type="region of interest" description="Disordered" evidence="6">
    <location>
        <begin position="1"/>
        <end position="32"/>
    </location>
</feature>
<name>A0A4U6QEP8_9ACTN</name>
<dbReference type="InterPro" id="IPR020095">
    <property type="entry name" value="PsdUridine_synth_TruA_C"/>
</dbReference>
<dbReference type="InterPro" id="IPR001406">
    <property type="entry name" value="PsdUridine_synth_TruA"/>
</dbReference>
<dbReference type="GO" id="GO:0160147">
    <property type="term" value="F:tRNA pseudouridine(38-40) synthase activity"/>
    <property type="evidence" value="ECO:0007669"/>
    <property type="project" value="UniProtKB-EC"/>
</dbReference>
<evidence type="ECO:0000256" key="4">
    <source>
        <dbReference type="HAMAP-Rule" id="MF_00171"/>
    </source>
</evidence>
<dbReference type="EMBL" id="SZZH01000003">
    <property type="protein sequence ID" value="TKV58714.1"/>
    <property type="molecule type" value="Genomic_DNA"/>
</dbReference>
<evidence type="ECO:0000259" key="7">
    <source>
        <dbReference type="Pfam" id="PF01416"/>
    </source>
</evidence>
<evidence type="ECO:0000313" key="8">
    <source>
        <dbReference type="EMBL" id="TKV58714.1"/>
    </source>
</evidence>
<evidence type="ECO:0000256" key="2">
    <source>
        <dbReference type="ARBA" id="ARBA00022694"/>
    </source>
</evidence>
<dbReference type="InterPro" id="IPR020097">
    <property type="entry name" value="PsdUridine_synth_TruA_a/b_dom"/>
</dbReference>
<dbReference type="EC" id="5.4.99.12" evidence="4"/>
<proteinExistence type="inferred from homology"/>
<protein>
    <recommendedName>
        <fullName evidence="4">tRNA pseudouridine synthase A</fullName>
        <ecNumber evidence="4">5.4.99.12</ecNumber>
    </recommendedName>
    <alternativeName>
        <fullName evidence="4">tRNA pseudouridine(38-40) synthase</fullName>
    </alternativeName>
    <alternativeName>
        <fullName evidence="4">tRNA pseudouridylate synthase I</fullName>
    </alternativeName>
    <alternativeName>
        <fullName evidence="4">tRNA-uridine isomerase I</fullName>
    </alternativeName>
</protein>
<comment type="catalytic activity">
    <reaction evidence="4 5">
        <text>uridine(38/39/40) in tRNA = pseudouridine(38/39/40) in tRNA</text>
        <dbReference type="Rhea" id="RHEA:22376"/>
        <dbReference type="Rhea" id="RHEA-COMP:10085"/>
        <dbReference type="Rhea" id="RHEA-COMP:10087"/>
        <dbReference type="ChEBI" id="CHEBI:65314"/>
        <dbReference type="ChEBI" id="CHEBI:65315"/>
        <dbReference type="EC" id="5.4.99.12"/>
    </reaction>
</comment>
<keyword evidence="2 4" id="KW-0819">tRNA processing</keyword>
<dbReference type="HAMAP" id="MF_00171">
    <property type="entry name" value="TruA"/>
    <property type="match status" value="1"/>
</dbReference>
<comment type="caution">
    <text evidence="4">Lacks conserved residue(s) required for the propagation of feature annotation.</text>
</comment>